<evidence type="ECO:0000313" key="1">
    <source>
        <dbReference type="EMBL" id="MQN14242.1"/>
    </source>
</evidence>
<organism evidence="1 2">
    <name type="scientific">Segatella copri</name>
    <dbReference type="NCBI Taxonomy" id="165179"/>
    <lineage>
        <taxon>Bacteria</taxon>
        <taxon>Pseudomonadati</taxon>
        <taxon>Bacteroidota</taxon>
        <taxon>Bacteroidia</taxon>
        <taxon>Bacteroidales</taxon>
        <taxon>Prevotellaceae</taxon>
        <taxon>Segatella</taxon>
    </lineage>
</organism>
<gene>
    <name evidence="1" type="ORF">F7D95_15930</name>
</gene>
<dbReference type="RefSeq" id="WP_153129579.1">
    <property type="nucleotide sequence ID" value="NZ_JBNPLV010000067.1"/>
</dbReference>
<dbReference type="AlphaFoldDB" id="A0AA90UJD9"/>
<accession>A0AA90UJD9</accession>
<protein>
    <submittedName>
        <fullName evidence="1">Uncharacterized protein</fullName>
    </submittedName>
</protein>
<reference evidence="2" key="1">
    <citation type="submission" date="2019-09" db="EMBL/GenBank/DDBJ databases">
        <title>Distinct polysaccharide growth profiles of human intestinal Prevotella copri isolates.</title>
        <authorList>
            <person name="Fehlner-Peach H."/>
            <person name="Magnabosco C."/>
            <person name="Raghavan V."/>
            <person name="Scher J.U."/>
            <person name="Tett A."/>
            <person name="Cox L.M."/>
            <person name="Gottsegen C."/>
            <person name="Watters A."/>
            <person name="Wiltshire- Gordon J.D."/>
            <person name="Segata N."/>
            <person name="Bonneau R."/>
            <person name="Littman D.R."/>
        </authorList>
    </citation>
    <scope>NUCLEOTIDE SEQUENCE [LARGE SCALE GENOMIC DNA]</scope>
    <source>
        <strain evidence="2">iAQ1179</strain>
    </source>
</reference>
<proteinExistence type="predicted"/>
<dbReference type="EMBL" id="VZCW01000394">
    <property type="protein sequence ID" value="MQN14242.1"/>
    <property type="molecule type" value="Genomic_DNA"/>
</dbReference>
<comment type="caution">
    <text evidence="1">The sequence shown here is derived from an EMBL/GenBank/DDBJ whole genome shotgun (WGS) entry which is preliminary data.</text>
</comment>
<evidence type="ECO:0000313" key="2">
    <source>
        <dbReference type="Proteomes" id="UP000442105"/>
    </source>
</evidence>
<name>A0AA90UJD9_9BACT</name>
<dbReference type="Proteomes" id="UP000442105">
    <property type="component" value="Unassembled WGS sequence"/>
</dbReference>
<sequence>MKASVQYNDLKGTSAADISDFHKCSLQNYLINSYEQYDGDRYECYGCSIFISGQYMQPQGNIAFVCKDKVENKYVKFCPLKDITLDEIFSLFKRFEVVIGDHIDKIEVDGKDYLDLK</sequence>